<reference evidence="3 4" key="1">
    <citation type="submission" date="2023-07" db="EMBL/GenBank/DDBJ databases">
        <title>Sequencing the genomes of 1000 actinobacteria strains.</title>
        <authorList>
            <person name="Klenk H.-P."/>
        </authorList>
    </citation>
    <scope>NUCLEOTIDE SEQUENCE [LARGE SCALE GENOMIC DNA]</scope>
    <source>
        <strain evidence="3 4">DSM 46740</strain>
    </source>
</reference>
<comment type="caution">
    <text evidence="3">The sequence shown here is derived from an EMBL/GenBank/DDBJ whole genome shotgun (WGS) entry which is preliminary data.</text>
</comment>
<evidence type="ECO:0000259" key="2">
    <source>
        <dbReference type="SMART" id="SM01008"/>
    </source>
</evidence>
<dbReference type="EMBL" id="JAUSQU010000001">
    <property type="protein sequence ID" value="MDP9842455.1"/>
    <property type="molecule type" value="Genomic_DNA"/>
</dbReference>
<dbReference type="SUPFAM" id="SSF56003">
    <property type="entry name" value="Molybdenum cofactor-binding domain"/>
    <property type="match status" value="2"/>
</dbReference>
<feature type="domain" description="Aldehyde oxidase/xanthine dehydrogenase a/b hammerhead" evidence="2">
    <location>
        <begin position="175"/>
        <end position="255"/>
    </location>
</feature>
<protein>
    <submittedName>
        <fullName evidence="3">CO/xanthine dehydrogenase Mo-binding subunit</fullName>
    </submittedName>
</protein>
<dbReference type="InterPro" id="IPR012368">
    <property type="entry name" value="OxRdtase_Mopterin-bd_su_IorB"/>
</dbReference>
<dbReference type="RefSeq" id="WP_307556359.1">
    <property type="nucleotide sequence ID" value="NZ_JAUSQU010000001.1"/>
</dbReference>
<feature type="compositionally biased region" description="Acidic residues" evidence="1">
    <location>
        <begin position="302"/>
        <end position="311"/>
    </location>
</feature>
<gene>
    <name evidence="3" type="ORF">J2853_001666</name>
</gene>
<dbReference type="InterPro" id="IPR052516">
    <property type="entry name" value="N-heterocyclic_Hydroxylase"/>
</dbReference>
<evidence type="ECO:0000313" key="3">
    <source>
        <dbReference type="EMBL" id="MDP9842455.1"/>
    </source>
</evidence>
<dbReference type="Pfam" id="PF02738">
    <property type="entry name" value="MoCoBD_1"/>
    <property type="match status" value="1"/>
</dbReference>
<dbReference type="Gene3D" id="3.30.365.10">
    <property type="entry name" value="Aldehyde oxidase/xanthine dehydrogenase, molybdopterin binding domain"/>
    <property type="match status" value="4"/>
</dbReference>
<evidence type="ECO:0000313" key="4">
    <source>
        <dbReference type="Proteomes" id="UP001225356"/>
    </source>
</evidence>
<keyword evidence="4" id="KW-1185">Reference proteome</keyword>
<dbReference type="InterPro" id="IPR000674">
    <property type="entry name" value="Ald_Oxase/Xan_DH_a/b"/>
</dbReference>
<feature type="region of interest" description="Disordered" evidence="1">
    <location>
        <begin position="269"/>
        <end position="318"/>
    </location>
</feature>
<dbReference type="InterPro" id="IPR046867">
    <property type="entry name" value="AldOxase/xan_DH_MoCoBD2"/>
</dbReference>
<name>A0ABT9Q6R6_9ACTN</name>
<dbReference type="InterPro" id="IPR037165">
    <property type="entry name" value="AldOxase/xan_DH_Mopterin-bd_sf"/>
</dbReference>
<dbReference type="InterPro" id="IPR008274">
    <property type="entry name" value="AldOxase/xan_DH_MoCoBD1"/>
</dbReference>
<accession>A0ABT9Q6R6</accession>
<dbReference type="Pfam" id="PF20256">
    <property type="entry name" value="MoCoBD_2"/>
    <property type="match status" value="2"/>
</dbReference>
<sequence length="735" mass="76859">MTSPGSLPRGIAANPRVSQWLTIHDDGTVHVFSGKVELGQGILTALGQVAADELGIAPHRVRVLPATTASGPDQGLTAGSMSIADSEALRVACAEARALFVQRAAAAFGAGADEVVVADGVLRDRDGTWKTSYWELAAGVDLDREIRGLASPRPVTGHAVVGTSAARVDLPDKLTGRPRFIHDLSLPGQLAGRVVRPPSPAARLLAFDPVPVERLPGVVAVVRDGDFLGVVAETETGAERAAAALRRACRWRQEDSLPPQESMRAVLRGAETETTVVRDDGAGPGTATAREGGAGSATAAAGDDELAEDEPASTATSRSATYTRGFIAHASIAPSCGAARWDEDGLTVWSHSQGIHPLRRAIARAAGIDVATVTVHHVEGAGAYGHNGADDAAYDAVLLARAVPGRPVHVVWSRADELTWSPMGSAMVADVGADLAPDGRLLSWTYDVWSYGHTARPGYAGSPGLLAAAHTERPHPLPPSADPVLAGGGGTARNAVPLYVIPRRAIRAHRVLTTPIRTSALRTLGAYLNVFAIESFIDELAAAAGRDALEYRLAHLTDPRAREVVERAALAAGWPGRPGPPGEDGVACGIGFARYKDSGAYCAVVAEVEAVRDVRVRRLTIAVDVGRVVNPDGVANQIEGGAVQSVSWTLKERVRFDRTRITSDDWESYPILRFTEVPEVVVEVIDRPDEPSVGAGEAAQGPTAAAVGNAVAAAVGVRVRDLPITAERIVAAMDD</sequence>
<feature type="compositionally biased region" description="Low complexity" evidence="1">
    <location>
        <begin position="285"/>
        <end position="301"/>
    </location>
</feature>
<dbReference type="Proteomes" id="UP001225356">
    <property type="component" value="Unassembled WGS sequence"/>
</dbReference>
<dbReference type="PANTHER" id="PTHR47495:SF1">
    <property type="entry name" value="BLL3820 PROTEIN"/>
    <property type="match status" value="1"/>
</dbReference>
<dbReference type="PANTHER" id="PTHR47495">
    <property type="entry name" value="ALDEHYDE DEHYDROGENASE"/>
    <property type="match status" value="1"/>
</dbReference>
<dbReference type="Gene3D" id="3.90.1170.50">
    <property type="entry name" value="Aldehyde oxidase/xanthine dehydrogenase, a/b hammerhead"/>
    <property type="match status" value="1"/>
</dbReference>
<organism evidence="3 4">
    <name type="scientific">Streptosporangium lutulentum</name>
    <dbReference type="NCBI Taxonomy" id="1461250"/>
    <lineage>
        <taxon>Bacteria</taxon>
        <taxon>Bacillati</taxon>
        <taxon>Actinomycetota</taxon>
        <taxon>Actinomycetes</taxon>
        <taxon>Streptosporangiales</taxon>
        <taxon>Streptosporangiaceae</taxon>
        <taxon>Streptosporangium</taxon>
    </lineage>
</organism>
<evidence type="ECO:0000256" key="1">
    <source>
        <dbReference type="SAM" id="MobiDB-lite"/>
    </source>
</evidence>
<dbReference type="SMART" id="SM01008">
    <property type="entry name" value="Ald_Xan_dh_C"/>
    <property type="match status" value="1"/>
</dbReference>
<proteinExistence type="predicted"/>
<dbReference type="PIRSF" id="PIRSF036389">
    <property type="entry name" value="IOR_B"/>
    <property type="match status" value="1"/>
</dbReference>